<evidence type="ECO:0000256" key="2">
    <source>
        <dbReference type="ARBA" id="ARBA00022679"/>
    </source>
</evidence>
<evidence type="ECO:0000256" key="3">
    <source>
        <dbReference type="ARBA" id="ARBA00023315"/>
    </source>
</evidence>
<comment type="similarity">
    <text evidence="1">Belongs to the transferase hexapeptide repeat family.</text>
</comment>
<keyword evidence="3" id="KW-0012">Acyltransferase</keyword>
<sequence>MTDARPSEYYTEEKKMVAGENYFGNDPNLSQLRKEARHKVKALAETRDDPERFSESIKKLLGTVVDDQVIIESPVYFDYGKNTHVGKCFYMNAMCTILDCARVDIGDYVLFGPNVQIYTAEHPVDPATRLLGLESARPIKIGNNVWVGGSSTILAGVTIGDGVTIAAGSVVTKDVPDNVVVAGVPARIVKHL</sequence>
<dbReference type="PANTHER" id="PTHR23416:SF23">
    <property type="entry name" value="ACETYLTRANSFERASE C18B11.09C-RELATED"/>
    <property type="match status" value="1"/>
</dbReference>
<dbReference type="PANTHER" id="PTHR23416">
    <property type="entry name" value="SIALIC ACID SYNTHASE-RELATED"/>
    <property type="match status" value="1"/>
</dbReference>
<keyword evidence="2" id="KW-0808">Transferase</keyword>
<gene>
    <name evidence="5" type="ORF">GGI19_004726</name>
</gene>
<dbReference type="SMART" id="SM01266">
    <property type="entry name" value="Mac"/>
    <property type="match status" value="1"/>
</dbReference>
<dbReference type="Gene3D" id="2.160.10.10">
    <property type="entry name" value="Hexapeptide repeat proteins"/>
    <property type="match status" value="1"/>
</dbReference>
<dbReference type="AlphaFoldDB" id="A0A9W8L857"/>
<dbReference type="SUPFAM" id="SSF51161">
    <property type="entry name" value="Trimeric LpxA-like enzymes"/>
    <property type="match status" value="1"/>
</dbReference>
<reference evidence="5" key="1">
    <citation type="submission" date="2022-07" db="EMBL/GenBank/DDBJ databases">
        <title>Phylogenomic reconstructions and comparative analyses of Kickxellomycotina fungi.</title>
        <authorList>
            <person name="Reynolds N.K."/>
            <person name="Stajich J.E."/>
            <person name="Barry K."/>
            <person name="Grigoriev I.V."/>
            <person name="Crous P."/>
            <person name="Smith M.E."/>
        </authorList>
    </citation>
    <scope>NUCLEOTIDE SEQUENCE</scope>
    <source>
        <strain evidence="5">BCRC 34297</strain>
    </source>
</reference>
<keyword evidence="6" id="KW-1185">Reference proteome</keyword>
<dbReference type="CDD" id="cd03357">
    <property type="entry name" value="LbH_MAT_GAT"/>
    <property type="match status" value="1"/>
</dbReference>
<dbReference type="InterPro" id="IPR024688">
    <property type="entry name" value="Mac_dom"/>
</dbReference>
<evidence type="ECO:0000313" key="6">
    <source>
        <dbReference type="Proteomes" id="UP001140011"/>
    </source>
</evidence>
<comment type="caution">
    <text evidence="5">The sequence shown here is derived from an EMBL/GenBank/DDBJ whole genome shotgun (WGS) entry which is preliminary data.</text>
</comment>
<evidence type="ECO:0000259" key="4">
    <source>
        <dbReference type="SMART" id="SM01266"/>
    </source>
</evidence>
<proteinExistence type="inferred from homology"/>
<dbReference type="InterPro" id="IPR051159">
    <property type="entry name" value="Hexapeptide_acetyltransf"/>
</dbReference>
<accession>A0A9W8L857</accession>
<name>A0A9W8L857_9FUNG</name>
<dbReference type="InterPro" id="IPR018357">
    <property type="entry name" value="Hexapep_transf_CS"/>
</dbReference>
<evidence type="ECO:0000313" key="5">
    <source>
        <dbReference type="EMBL" id="KAJ2751059.1"/>
    </source>
</evidence>
<dbReference type="Pfam" id="PF12464">
    <property type="entry name" value="Mac"/>
    <property type="match status" value="1"/>
</dbReference>
<dbReference type="FunFam" id="2.160.10.10:FF:000025">
    <property type="entry name" value="Hexapeptide-repeat containing-acetyltransferase"/>
    <property type="match status" value="1"/>
</dbReference>
<dbReference type="GO" id="GO:0008374">
    <property type="term" value="F:O-acyltransferase activity"/>
    <property type="evidence" value="ECO:0007669"/>
    <property type="project" value="TreeGrafter"/>
</dbReference>
<organism evidence="5 6">
    <name type="scientific">Coemansia pectinata</name>
    <dbReference type="NCBI Taxonomy" id="1052879"/>
    <lineage>
        <taxon>Eukaryota</taxon>
        <taxon>Fungi</taxon>
        <taxon>Fungi incertae sedis</taxon>
        <taxon>Zoopagomycota</taxon>
        <taxon>Kickxellomycotina</taxon>
        <taxon>Kickxellomycetes</taxon>
        <taxon>Kickxellales</taxon>
        <taxon>Kickxellaceae</taxon>
        <taxon>Coemansia</taxon>
    </lineage>
</organism>
<dbReference type="OrthoDB" id="25818at2759"/>
<dbReference type="GO" id="GO:0016407">
    <property type="term" value="F:acetyltransferase activity"/>
    <property type="evidence" value="ECO:0007669"/>
    <property type="project" value="InterPro"/>
</dbReference>
<feature type="domain" description="Maltose/galactoside acetyltransferase" evidence="4">
    <location>
        <begin position="13"/>
        <end position="66"/>
    </location>
</feature>
<dbReference type="Pfam" id="PF00132">
    <property type="entry name" value="Hexapep"/>
    <property type="match status" value="1"/>
</dbReference>
<dbReference type="PROSITE" id="PS00101">
    <property type="entry name" value="HEXAPEP_TRANSFERASES"/>
    <property type="match status" value="1"/>
</dbReference>
<dbReference type="InterPro" id="IPR011004">
    <property type="entry name" value="Trimer_LpxA-like_sf"/>
</dbReference>
<dbReference type="InterPro" id="IPR001451">
    <property type="entry name" value="Hexapep"/>
</dbReference>
<dbReference type="EMBL" id="JANBUH010000455">
    <property type="protein sequence ID" value="KAJ2751059.1"/>
    <property type="molecule type" value="Genomic_DNA"/>
</dbReference>
<protein>
    <recommendedName>
        <fullName evidence="4">Maltose/galactoside acetyltransferase domain-containing protein</fullName>
    </recommendedName>
</protein>
<dbReference type="Proteomes" id="UP001140011">
    <property type="component" value="Unassembled WGS sequence"/>
</dbReference>
<evidence type="ECO:0000256" key="1">
    <source>
        <dbReference type="ARBA" id="ARBA00007274"/>
    </source>
</evidence>